<dbReference type="InterPro" id="IPR044992">
    <property type="entry name" value="ChyE-like"/>
</dbReference>
<evidence type="ECO:0000259" key="1">
    <source>
        <dbReference type="Pfam" id="PF00117"/>
    </source>
</evidence>
<proteinExistence type="predicted"/>
<dbReference type="Proteomes" id="UP000468591">
    <property type="component" value="Unassembled WGS sequence"/>
</dbReference>
<organism evidence="2 3">
    <name type="scientific">Sulfitobacter sediminilitoris</name>
    <dbReference type="NCBI Taxonomy" id="2698830"/>
    <lineage>
        <taxon>Bacteria</taxon>
        <taxon>Pseudomonadati</taxon>
        <taxon>Pseudomonadota</taxon>
        <taxon>Alphaproteobacteria</taxon>
        <taxon>Rhodobacterales</taxon>
        <taxon>Roseobacteraceae</taxon>
        <taxon>Sulfitobacter</taxon>
    </lineage>
</organism>
<keyword evidence="3" id="KW-1185">Reference proteome</keyword>
<evidence type="ECO:0000313" key="2">
    <source>
        <dbReference type="EMBL" id="NEK23169.1"/>
    </source>
</evidence>
<comment type="caution">
    <text evidence="2">The sequence shown here is derived from an EMBL/GenBank/DDBJ whole genome shotgun (WGS) entry which is preliminary data.</text>
</comment>
<dbReference type="SUPFAM" id="SSF52317">
    <property type="entry name" value="Class I glutamine amidotransferase-like"/>
    <property type="match status" value="1"/>
</dbReference>
<dbReference type="GO" id="GO:0005829">
    <property type="term" value="C:cytosol"/>
    <property type="evidence" value="ECO:0007669"/>
    <property type="project" value="TreeGrafter"/>
</dbReference>
<dbReference type="InterPro" id="IPR017926">
    <property type="entry name" value="GATASE"/>
</dbReference>
<dbReference type="Pfam" id="PF00117">
    <property type="entry name" value="GATase"/>
    <property type="match status" value="1"/>
</dbReference>
<sequence length="256" mass="27634">MLSILIVDSNPATENAPFIERQNMTFGENYARALAACRDDLEITIIAPYDGDHMPGLEAFDGVVFTGSSVEWNTDDPRAEPLAQAMKKVFSRGLPTLGSCNGMQLAASVLGGTSEASPNGREDGLAKGITLTAAGRGHPFLHGRQDGFAAPCVHRDEVRRLPEGAVLLAGNAHSGVQAMAYEQDGIRFWGVQYHPEIDPKHLGPSMARMGWMDDDAARDLAVSADDPEAAKRLGIRAEDMKPDVRMTELCNWLSSL</sequence>
<dbReference type="AlphaFoldDB" id="A0A6P0CAB9"/>
<accession>A0A6P0CAB9</accession>
<dbReference type="InterPro" id="IPR029062">
    <property type="entry name" value="Class_I_gatase-like"/>
</dbReference>
<evidence type="ECO:0000313" key="3">
    <source>
        <dbReference type="Proteomes" id="UP000468591"/>
    </source>
</evidence>
<gene>
    <name evidence="2" type="ORF">GV827_12235</name>
</gene>
<dbReference type="CDD" id="cd01741">
    <property type="entry name" value="GATase1_1"/>
    <property type="match status" value="1"/>
</dbReference>
<dbReference type="Gene3D" id="3.40.50.880">
    <property type="match status" value="1"/>
</dbReference>
<feature type="domain" description="Glutamine amidotransferase" evidence="1">
    <location>
        <begin position="26"/>
        <end position="209"/>
    </location>
</feature>
<dbReference type="EMBL" id="JAABNT010000006">
    <property type="protein sequence ID" value="NEK23169.1"/>
    <property type="molecule type" value="Genomic_DNA"/>
</dbReference>
<reference evidence="2 3" key="1">
    <citation type="submission" date="2020-01" db="EMBL/GenBank/DDBJ databases">
        <title>Sulfitobacter sediminilitoris sp. nov., isolated from a tidal flat.</title>
        <authorList>
            <person name="Park S."/>
            <person name="Yoon J.-H."/>
        </authorList>
    </citation>
    <scope>NUCLEOTIDE SEQUENCE [LARGE SCALE GENOMIC DNA]</scope>
    <source>
        <strain evidence="2 3">JBTF-M27</strain>
    </source>
</reference>
<name>A0A6P0CAB9_9RHOB</name>
<dbReference type="RefSeq" id="WP_164354084.1">
    <property type="nucleotide sequence ID" value="NZ_JAABNT010000006.1"/>
</dbReference>
<dbReference type="PANTHER" id="PTHR42695:SF5">
    <property type="entry name" value="GLUTAMINE AMIDOTRANSFERASE YLR126C-RELATED"/>
    <property type="match status" value="1"/>
</dbReference>
<protein>
    <recommendedName>
        <fullName evidence="1">Glutamine amidotransferase domain-containing protein</fullName>
    </recommendedName>
</protein>
<dbReference type="PANTHER" id="PTHR42695">
    <property type="entry name" value="GLUTAMINE AMIDOTRANSFERASE YLR126C-RELATED"/>
    <property type="match status" value="1"/>
</dbReference>
<dbReference type="PROSITE" id="PS51273">
    <property type="entry name" value="GATASE_TYPE_1"/>
    <property type="match status" value="1"/>
</dbReference>